<feature type="domain" description="Dynamin N-terminal" evidence="2">
    <location>
        <begin position="91"/>
        <end position="346"/>
    </location>
</feature>
<sequence length="855" mass="95811">MYRKHKIKTAKLSSAPPPSALREPRGLNMSTDRNEPTTPELSSVIMPAMRDLYAGLQGLMQSKILYSNLNSDILSSQEEIEKLLAREVVQIGLVGKSQEGKSTLINAMIGVPILPEGEGTGACTSNVIRLRRSAPGDYQLSIEYFTRSEVEKVIVAIARFLKQYPFHQENYEYHADDEEKLVHELGGLESEIRGQLADLESRGSSSSADNVSKTDVDMRLKSCIYLRDLLQAKRKNERLLGHPAVSVRVTSNQDIAAVLKKLAHHNHSGSPGSDTSEELPDARTVNSIVTELVPRINVRSPDLTIPEAMEFVDLPGFGTIGKRDDLISEEFLPQTDGAIYIRRFGNLEDESYRRSFEMIRDQMRKNKNVNERLWIGFSFCDSANLFNAKAFETHRQGFRKAFYDTTEDRFFFCTNFYYRLLRDKKPVDARQHLLVALGATQSNTNGSPVVDSSSYPSYAGFKPALQGLCEDGGINYVRDLLHSKLLHGVRLQVRQEVAGLLRDLTVQLQDLIIRLRNIAKHNTPYRKWALVWYGAILETLNEKVLFQLRLKLQADCIRPGCDEVHKILVDQWLQELIVGAAVIHNEGDVSLQAEYSKQMATAISLLKEKLVAEAGEAIDRQLRNYAALAKAAAETKESFEEFGDPLHEVIAQVKAELSCERGNSLGSLIEADIASFGERFLFEDENTLGFPPQDLQQLIQLKLRELETQTGVRLISMIQKGLYLKMRQLREIGTHPELSGQSSDLSEFDDLATKAEAILAGVDSLVLDERPENQADPEVPEHAEEIWTPPGSDVQNRIDGTAEPSVRNHHFSDKLDAASPPHDSLSGREQSDSAPDRSDNDEPPLSDASELYRNM</sequence>
<dbReference type="Proteomes" id="UP000237819">
    <property type="component" value="Unassembled WGS sequence"/>
</dbReference>
<evidence type="ECO:0000259" key="2">
    <source>
        <dbReference type="Pfam" id="PF00350"/>
    </source>
</evidence>
<feature type="compositionally biased region" description="Basic and acidic residues" evidence="1">
    <location>
        <begin position="772"/>
        <end position="785"/>
    </location>
</feature>
<feature type="region of interest" description="Disordered" evidence="1">
    <location>
        <begin position="772"/>
        <end position="855"/>
    </location>
</feature>
<feature type="compositionally biased region" description="Polar residues" evidence="1">
    <location>
        <begin position="28"/>
        <end position="39"/>
    </location>
</feature>
<evidence type="ECO:0000313" key="3">
    <source>
        <dbReference type="EMBL" id="PQO46051.1"/>
    </source>
</evidence>
<evidence type="ECO:0000313" key="4">
    <source>
        <dbReference type="Proteomes" id="UP000237819"/>
    </source>
</evidence>
<dbReference type="InterPro" id="IPR045063">
    <property type="entry name" value="Dynamin_N"/>
</dbReference>
<dbReference type="Gene3D" id="3.40.50.300">
    <property type="entry name" value="P-loop containing nucleotide triphosphate hydrolases"/>
    <property type="match status" value="1"/>
</dbReference>
<proteinExistence type="predicted"/>
<dbReference type="EMBL" id="PUHZ01000011">
    <property type="protein sequence ID" value="PQO46051.1"/>
    <property type="molecule type" value="Genomic_DNA"/>
</dbReference>
<name>A0A2S8GNX1_9BACT</name>
<evidence type="ECO:0000256" key="1">
    <source>
        <dbReference type="SAM" id="MobiDB-lite"/>
    </source>
</evidence>
<comment type="caution">
    <text evidence="3">The sequence shown here is derived from an EMBL/GenBank/DDBJ whole genome shotgun (WGS) entry which is preliminary data.</text>
</comment>
<organism evidence="3 4">
    <name type="scientific">Blastopirellula marina</name>
    <dbReference type="NCBI Taxonomy" id="124"/>
    <lineage>
        <taxon>Bacteria</taxon>
        <taxon>Pseudomonadati</taxon>
        <taxon>Planctomycetota</taxon>
        <taxon>Planctomycetia</taxon>
        <taxon>Pirellulales</taxon>
        <taxon>Pirellulaceae</taxon>
        <taxon>Blastopirellula</taxon>
    </lineage>
</organism>
<reference evidence="3 4" key="1">
    <citation type="submission" date="2018-02" db="EMBL/GenBank/DDBJ databases">
        <title>Comparative genomes isolates from brazilian mangrove.</title>
        <authorList>
            <person name="Araujo J.E."/>
            <person name="Taketani R.G."/>
            <person name="Silva M.C.P."/>
            <person name="Loureco M.V."/>
            <person name="Andreote F.D."/>
        </authorList>
    </citation>
    <scope>NUCLEOTIDE SEQUENCE [LARGE SCALE GENOMIC DNA]</scope>
    <source>
        <strain evidence="3 4">Nap-Phe MGV</strain>
    </source>
</reference>
<feature type="region of interest" description="Disordered" evidence="1">
    <location>
        <begin position="1"/>
        <end position="39"/>
    </location>
</feature>
<feature type="compositionally biased region" description="Basic and acidic residues" evidence="1">
    <location>
        <begin position="825"/>
        <end position="840"/>
    </location>
</feature>
<protein>
    <recommendedName>
        <fullName evidence="2">Dynamin N-terminal domain-containing protein</fullName>
    </recommendedName>
</protein>
<dbReference type="Pfam" id="PF00350">
    <property type="entry name" value="Dynamin_N"/>
    <property type="match status" value="1"/>
</dbReference>
<dbReference type="SUPFAM" id="SSF52540">
    <property type="entry name" value="P-loop containing nucleoside triphosphate hydrolases"/>
    <property type="match status" value="1"/>
</dbReference>
<dbReference type="AlphaFoldDB" id="A0A2S8GNX1"/>
<dbReference type="InterPro" id="IPR027417">
    <property type="entry name" value="P-loop_NTPase"/>
</dbReference>
<accession>A0A2S8GNX1</accession>
<gene>
    <name evidence="3" type="ORF">C5Y93_10760</name>
</gene>